<dbReference type="Gene3D" id="2.30.30.190">
    <property type="entry name" value="CAP Gly-rich-like domain"/>
    <property type="match status" value="1"/>
</dbReference>
<dbReference type="InterPro" id="IPR000938">
    <property type="entry name" value="CAP-Gly_domain"/>
</dbReference>
<evidence type="ECO:0000256" key="1">
    <source>
        <dbReference type="SAM" id="MobiDB-lite"/>
    </source>
</evidence>
<reference evidence="4 5" key="1">
    <citation type="journal article" date="2016" name="Mol. Biol. Evol.">
        <title>Comparative Genomics of Early-Diverging Mushroom-Forming Fungi Provides Insights into the Origins of Lignocellulose Decay Capabilities.</title>
        <authorList>
            <person name="Nagy L.G."/>
            <person name="Riley R."/>
            <person name="Tritt A."/>
            <person name="Adam C."/>
            <person name="Daum C."/>
            <person name="Floudas D."/>
            <person name="Sun H."/>
            <person name="Yadav J.S."/>
            <person name="Pangilinan J."/>
            <person name="Larsson K.H."/>
            <person name="Matsuura K."/>
            <person name="Barry K."/>
            <person name="Labutti K."/>
            <person name="Kuo R."/>
            <person name="Ohm R.A."/>
            <person name="Bhattacharya S.S."/>
            <person name="Shirouzu T."/>
            <person name="Yoshinaga Y."/>
            <person name="Martin F.M."/>
            <person name="Grigoriev I.V."/>
            <person name="Hibbett D.S."/>
        </authorList>
    </citation>
    <scope>NUCLEOTIDE SEQUENCE [LARGE SCALE GENOMIC DNA]</scope>
    <source>
        <strain evidence="4 5">HHB9708</strain>
    </source>
</reference>
<dbReference type="Gene3D" id="3.30.710.10">
    <property type="entry name" value="Potassium Channel Kv1.1, Chain A"/>
    <property type="match status" value="1"/>
</dbReference>
<dbReference type="CDD" id="cd18186">
    <property type="entry name" value="BTB_POZ_ZBTB_KLHL-like"/>
    <property type="match status" value="1"/>
</dbReference>
<dbReference type="PROSITE" id="PS50245">
    <property type="entry name" value="CAP_GLY_2"/>
    <property type="match status" value="1"/>
</dbReference>
<dbReference type="PROSITE" id="PS50097">
    <property type="entry name" value="BTB"/>
    <property type="match status" value="1"/>
</dbReference>
<dbReference type="PANTHER" id="PTHR22427:SF7">
    <property type="entry name" value="GH15728P"/>
    <property type="match status" value="1"/>
</dbReference>
<proteinExistence type="predicted"/>
<feature type="compositionally biased region" description="Polar residues" evidence="1">
    <location>
        <begin position="112"/>
        <end position="136"/>
    </location>
</feature>
<feature type="compositionally biased region" description="Polar residues" evidence="1">
    <location>
        <begin position="873"/>
        <end position="892"/>
    </location>
</feature>
<dbReference type="EMBL" id="KV419395">
    <property type="protein sequence ID" value="KZS98501.1"/>
    <property type="molecule type" value="Genomic_DNA"/>
</dbReference>
<organism evidence="4 5">
    <name type="scientific">Sistotremastrum niveocremeum HHB9708</name>
    <dbReference type="NCBI Taxonomy" id="1314777"/>
    <lineage>
        <taxon>Eukaryota</taxon>
        <taxon>Fungi</taxon>
        <taxon>Dikarya</taxon>
        <taxon>Basidiomycota</taxon>
        <taxon>Agaricomycotina</taxon>
        <taxon>Agaricomycetes</taxon>
        <taxon>Sistotremastrales</taxon>
        <taxon>Sistotremastraceae</taxon>
        <taxon>Sertulicium</taxon>
        <taxon>Sertulicium niveocremeum</taxon>
    </lineage>
</organism>
<evidence type="ECO:0000313" key="5">
    <source>
        <dbReference type="Proteomes" id="UP000076722"/>
    </source>
</evidence>
<protein>
    <recommendedName>
        <fullName evidence="6">BTB domain-containing protein</fullName>
    </recommendedName>
</protein>
<feature type="compositionally biased region" description="Low complexity" evidence="1">
    <location>
        <begin position="807"/>
        <end position="821"/>
    </location>
</feature>
<name>A0A165A5E3_9AGAM</name>
<gene>
    <name evidence="4" type="ORF">SISNIDRAFT_476911</name>
</gene>
<dbReference type="SUPFAM" id="SSF74924">
    <property type="entry name" value="Cap-Gly domain"/>
    <property type="match status" value="1"/>
</dbReference>
<dbReference type="Proteomes" id="UP000076722">
    <property type="component" value="Unassembled WGS sequence"/>
</dbReference>
<dbReference type="SMART" id="SM00225">
    <property type="entry name" value="BTB"/>
    <property type="match status" value="1"/>
</dbReference>
<evidence type="ECO:0000259" key="3">
    <source>
        <dbReference type="PROSITE" id="PS50245"/>
    </source>
</evidence>
<feature type="compositionally biased region" description="Low complexity" evidence="1">
    <location>
        <begin position="722"/>
        <end position="735"/>
    </location>
</feature>
<sequence length="1157" mass="126572">MASELAPPSLNDAAQRSTISWQRDLQSLFDHAKDRYPDVVWELVGESESDVTVDEVWGHKAIVYARAPPSFQARYFSFRPAPLASPLPYPSSPTGSIPTQSLPSLRGDGGSYSPTRSPSPYGTVRTQSPAPSSTNGQVLRLTTTIASTLFSNELEYLYTGKGFGEAFEFLFESERRPEGDAEEQRIDKLRKDLVFMWRSRLYSDVRISLTGTFVSSTIPEGEETTAIFSSHRFILVSRSPYFRAQLMGSFALPPSEPGQPLTLTLPSPPFTPASLHFTLGYIYTGTLIFSHRTYDLDTAFHIMRAAMFLSLTSLFNEIQARIIQESLHGLFHAFLNFDEYEKVTGGRWGVEGCRCRQCGRRAPRVLEFATADDVKNMYLERGARRALVGLCGEGWCNSEFASLPVKTRDAVIKGVGKRAIPINIFPLLFSIEKGLRLIAKGTKLSQESWADTSRDALLGARKLVDEALCHHAEECFEQQEWLSIMDADGVKFEQPEQIGQIMESVLRGLRDKNAALVYQTLVSSILLRPHPTEAGHTLLPSHSAVRHAVDTARDNVRQWLRRHWVTVRQESGFNNLENWCLTEISHEIDVPVEDLLNHPLTVVNRTPETRANARLKVEKADADAETASVTSLRASVLNRNLAKANRNTVVTVSSIARDRVLSSGSSVRSVARSTASVSTTRESVKSPRTPVPQAKPSPTKTSIRSTTPSIQSENIRESRPKSVASSVTSVRSRAPTVRKDAQPIVRPPLPKETESGTATPRASTVIRAGPSRPMSTASTKSDATSIFKTARSEVSTNTLSVPRSRRGSVSSNASNASVKKNTLGVPSEPRTRRISNSSTVSASSSSAVGAGAKRVVKPVSPVNPAPPLARPKSTASVHSHISTASKRTTASKPISPVVDRPPAVPEKGPSSSASHVTSTPDRKGKGRALPVNNAAGRPISESDEGDSTIRGSPMSGLSRKESNETIKESAVNATMIANEPVEVIRSSSETMRVSLRRPTVPIPKGATLNVGIPCIISSKRARFRAFARYIGEVEGEQGPWVGVEVPVSETWGQEKLEGRQWNDGSWGGVRYFEISAGSEWDDGEERAARRRRIDNAVGHSKQKQALKREGEQLGVDRVKRMRSVSPATSDVSNSESRGLFVRPRQVLYVVDAVGSDL</sequence>
<evidence type="ECO:0000259" key="2">
    <source>
        <dbReference type="PROSITE" id="PS50097"/>
    </source>
</evidence>
<dbReference type="Pfam" id="PF00651">
    <property type="entry name" value="BTB"/>
    <property type="match status" value="1"/>
</dbReference>
<dbReference type="PANTHER" id="PTHR22427">
    <property type="entry name" value="GH15728P"/>
    <property type="match status" value="1"/>
</dbReference>
<feature type="compositionally biased region" description="Low complexity" evidence="1">
    <location>
        <begin position="661"/>
        <end position="681"/>
    </location>
</feature>
<evidence type="ECO:0008006" key="6">
    <source>
        <dbReference type="Google" id="ProtNLM"/>
    </source>
</evidence>
<feature type="compositionally biased region" description="Polar residues" evidence="1">
    <location>
        <begin position="696"/>
        <end position="713"/>
    </location>
</feature>
<evidence type="ECO:0000313" key="4">
    <source>
        <dbReference type="EMBL" id="KZS98501.1"/>
    </source>
</evidence>
<feature type="compositionally biased region" description="Polar residues" evidence="1">
    <location>
        <begin position="94"/>
        <end position="103"/>
    </location>
</feature>
<feature type="domain" description="CAP-Gly" evidence="3">
    <location>
        <begin position="1031"/>
        <end position="1142"/>
    </location>
</feature>
<feature type="compositionally biased region" description="Low complexity" evidence="1">
    <location>
        <begin position="835"/>
        <end position="852"/>
    </location>
</feature>
<feature type="region of interest" description="Disordered" evidence="1">
    <location>
        <begin position="1117"/>
        <end position="1137"/>
    </location>
</feature>
<dbReference type="AlphaFoldDB" id="A0A165A5E3"/>
<feature type="region of interest" description="Disordered" evidence="1">
    <location>
        <begin position="661"/>
        <end position="762"/>
    </location>
</feature>
<feature type="domain" description="BTB" evidence="2">
    <location>
        <begin position="203"/>
        <end position="291"/>
    </location>
</feature>
<dbReference type="SUPFAM" id="SSF54695">
    <property type="entry name" value="POZ domain"/>
    <property type="match status" value="1"/>
</dbReference>
<dbReference type="STRING" id="1314777.A0A165A5E3"/>
<accession>A0A165A5E3</accession>
<feature type="region of interest" description="Disordered" evidence="1">
    <location>
        <begin position="791"/>
        <end position="965"/>
    </location>
</feature>
<feature type="compositionally biased region" description="Polar residues" evidence="1">
    <location>
        <begin position="909"/>
        <end position="919"/>
    </location>
</feature>
<dbReference type="InterPro" id="IPR036859">
    <property type="entry name" value="CAP-Gly_dom_sf"/>
</dbReference>
<keyword evidence="5" id="KW-1185">Reference proteome</keyword>
<dbReference type="Pfam" id="PF01302">
    <property type="entry name" value="CAP_GLY"/>
    <property type="match status" value="1"/>
</dbReference>
<feature type="region of interest" description="Disordered" evidence="1">
    <location>
        <begin position="89"/>
        <end position="136"/>
    </location>
</feature>
<dbReference type="InterPro" id="IPR000210">
    <property type="entry name" value="BTB/POZ_dom"/>
</dbReference>
<dbReference type="OrthoDB" id="2130750at2759"/>
<dbReference type="InterPro" id="IPR011333">
    <property type="entry name" value="SKP1/BTB/POZ_sf"/>
</dbReference>
<feature type="compositionally biased region" description="Polar residues" evidence="1">
    <location>
        <begin position="1125"/>
        <end position="1136"/>
    </location>
</feature>